<dbReference type="Proteomes" id="UP001589748">
    <property type="component" value="Unassembled WGS sequence"/>
</dbReference>
<protein>
    <submittedName>
        <fullName evidence="2">Uncharacterized protein</fullName>
    </submittedName>
</protein>
<feature type="compositionally biased region" description="Pro residues" evidence="1">
    <location>
        <begin position="430"/>
        <end position="440"/>
    </location>
</feature>
<dbReference type="PRINTS" id="PR01217">
    <property type="entry name" value="PRICHEXTENSN"/>
</dbReference>
<feature type="compositionally biased region" description="Low complexity" evidence="1">
    <location>
        <begin position="401"/>
        <end position="414"/>
    </location>
</feature>
<organism evidence="2 3">
    <name type="scientific">Kineococcus gynurae</name>
    <dbReference type="NCBI Taxonomy" id="452979"/>
    <lineage>
        <taxon>Bacteria</taxon>
        <taxon>Bacillati</taxon>
        <taxon>Actinomycetota</taxon>
        <taxon>Actinomycetes</taxon>
        <taxon>Kineosporiales</taxon>
        <taxon>Kineosporiaceae</taxon>
        <taxon>Kineococcus</taxon>
    </lineage>
</organism>
<name>A0ABV5LTB0_9ACTN</name>
<feature type="compositionally biased region" description="Low complexity" evidence="1">
    <location>
        <begin position="285"/>
        <end position="295"/>
    </location>
</feature>
<feature type="region of interest" description="Disordered" evidence="1">
    <location>
        <begin position="282"/>
        <end position="440"/>
    </location>
</feature>
<feature type="region of interest" description="Disordered" evidence="1">
    <location>
        <begin position="1"/>
        <end position="28"/>
    </location>
</feature>
<comment type="caution">
    <text evidence="2">The sequence shown here is derived from an EMBL/GenBank/DDBJ whole genome shotgun (WGS) entry which is preliminary data.</text>
</comment>
<accession>A0ABV5LTB0</accession>
<keyword evidence="3" id="KW-1185">Reference proteome</keyword>
<reference evidence="2 3" key="1">
    <citation type="submission" date="2024-09" db="EMBL/GenBank/DDBJ databases">
        <authorList>
            <person name="Sun Q."/>
            <person name="Mori K."/>
        </authorList>
    </citation>
    <scope>NUCLEOTIDE SEQUENCE [LARGE SCALE GENOMIC DNA]</scope>
    <source>
        <strain evidence="2 3">TISTR 1856</strain>
    </source>
</reference>
<dbReference type="EMBL" id="JBHMDM010000005">
    <property type="protein sequence ID" value="MFB9377326.1"/>
    <property type="molecule type" value="Genomic_DNA"/>
</dbReference>
<gene>
    <name evidence="2" type="ORF">ACFFVI_10110</name>
</gene>
<evidence type="ECO:0000313" key="2">
    <source>
        <dbReference type="EMBL" id="MFB9377326.1"/>
    </source>
</evidence>
<evidence type="ECO:0000313" key="3">
    <source>
        <dbReference type="Proteomes" id="UP001589748"/>
    </source>
</evidence>
<dbReference type="RefSeq" id="WP_380139232.1">
    <property type="nucleotide sequence ID" value="NZ_JBHLUI010000010.1"/>
</dbReference>
<sequence>MSDVTGPTTGPRRRGHLRSVAEGGPSVPDLLETDALLDRLGSHESTDADLQDPVGRLLHGFALFSDPFTAGARPVVVELPAAEADEAAPVEVPAPRVLVARRSALQTFGRGTAAACAIVGLFAGTAAAASTSTDALGTLTQRVSASADAARPSVPAPILEFFAGSPEERVIKVVQRAKVSASVGNVAGAQAQVAAVAEQLDAASRDPGLIQGGLLGEDPTALGLLLETVNAAATDLAVSGEISEETAAGLEVLPTAAPAPAQTPQTLTDVIIAGITQSATPGPYAPLSPTASPSAPFTPRPSSPVATPTGEPAPEPTAPVATTPDGTPVSPAPTGGVGTPTTEPPPTTTPPTTDPTDPPTTTPDPTEPPTTTPDPTDPPTATPEPTRPETPVESLPPELPTPGETPVETPAQEEVPPPAPEVPPTGVALPPLPTPEPVPVVEPGDVVVPLPDVDPTPLPVEVTAPVDPVVPTPVDGDLGVEVPLPDPVVTPLPGSVGLV</sequence>
<proteinExistence type="predicted"/>
<evidence type="ECO:0000256" key="1">
    <source>
        <dbReference type="SAM" id="MobiDB-lite"/>
    </source>
</evidence>
<feature type="compositionally biased region" description="Pro residues" evidence="1">
    <location>
        <begin position="342"/>
        <end position="382"/>
    </location>
</feature>